<dbReference type="EMBL" id="VSRR010001770">
    <property type="protein sequence ID" value="MPC27573.1"/>
    <property type="molecule type" value="Genomic_DNA"/>
</dbReference>
<dbReference type="InterPro" id="IPR016024">
    <property type="entry name" value="ARM-type_fold"/>
</dbReference>
<dbReference type="AlphaFoldDB" id="A0A5B7E2X6"/>
<dbReference type="Gene3D" id="1.25.10.10">
    <property type="entry name" value="Leucine-rich Repeat Variant"/>
    <property type="match status" value="1"/>
</dbReference>
<reference evidence="2 3" key="1">
    <citation type="submission" date="2019-05" db="EMBL/GenBank/DDBJ databases">
        <title>Another draft genome of Portunus trituberculatus and its Hox gene families provides insights of decapod evolution.</title>
        <authorList>
            <person name="Jeong J.-H."/>
            <person name="Song I."/>
            <person name="Kim S."/>
            <person name="Choi T."/>
            <person name="Kim D."/>
            <person name="Ryu S."/>
            <person name="Kim W."/>
        </authorList>
    </citation>
    <scope>NUCLEOTIDE SEQUENCE [LARGE SCALE GENOMIC DNA]</scope>
    <source>
        <tissue evidence="2">Muscle</tissue>
    </source>
</reference>
<evidence type="ECO:0000313" key="2">
    <source>
        <dbReference type="EMBL" id="MPC27573.1"/>
    </source>
</evidence>
<organism evidence="2 3">
    <name type="scientific">Portunus trituberculatus</name>
    <name type="common">Swimming crab</name>
    <name type="synonym">Neptunus trituberculatus</name>
    <dbReference type="NCBI Taxonomy" id="210409"/>
    <lineage>
        <taxon>Eukaryota</taxon>
        <taxon>Metazoa</taxon>
        <taxon>Ecdysozoa</taxon>
        <taxon>Arthropoda</taxon>
        <taxon>Crustacea</taxon>
        <taxon>Multicrustacea</taxon>
        <taxon>Malacostraca</taxon>
        <taxon>Eumalacostraca</taxon>
        <taxon>Eucarida</taxon>
        <taxon>Decapoda</taxon>
        <taxon>Pleocyemata</taxon>
        <taxon>Brachyura</taxon>
        <taxon>Eubrachyura</taxon>
        <taxon>Portunoidea</taxon>
        <taxon>Portunidae</taxon>
        <taxon>Portuninae</taxon>
        <taxon>Portunus</taxon>
    </lineage>
</organism>
<dbReference type="InterPro" id="IPR000357">
    <property type="entry name" value="HEAT"/>
</dbReference>
<proteinExistence type="predicted"/>
<protein>
    <submittedName>
        <fullName evidence="2">CLIP-associating protein 1-B</fullName>
    </submittedName>
</protein>
<dbReference type="Pfam" id="PF02985">
    <property type="entry name" value="HEAT"/>
    <property type="match status" value="1"/>
</dbReference>
<evidence type="ECO:0000313" key="3">
    <source>
        <dbReference type="Proteomes" id="UP000324222"/>
    </source>
</evidence>
<comment type="caution">
    <text evidence="2">The sequence shown here is derived from an EMBL/GenBank/DDBJ whole genome shotgun (WGS) entry which is preliminary data.</text>
</comment>
<dbReference type="InterPro" id="IPR011989">
    <property type="entry name" value="ARM-like"/>
</dbReference>
<dbReference type="SUPFAM" id="SSF48371">
    <property type="entry name" value="ARM repeat"/>
    <property type="match status" value="1"/>
</dbReference>
<sequence>MIHGASSVTVSRLVPHIVKLLSDPTALVRDCAFSTLVECYKHYGERLRIDLSKKHNVPPSNKALHLANLILAKFTFGGRVAMDHQVHVWRFKLSGPLAAAW</sequence>
<evidence type="ECO:0000256" key="1">
    <source>
        <dbReference type="ARBA" id="ARBA00022737"/>
    </source>
</evidence>
<dbReference type="OrthoDB" id="46159at2759"/>
<name>A0A5B7E2X6_PORTR</name>
<gene>
    <name evidence="2" type="primary">clasp1b</name>
    <name evidence="2" type="ORF">E2C01_020747</name>
</gene>
<accession>A0A5B7E2X6</accession>
<dbReference type="Proteomes" id="UP000324222">
    <property type="component" value="Unassembled WGS sequence"/>
</dbReference>
<keyword evidence="3" id="KW-1185">Reference proteome</keyword>
<keyword evidence="1" id="KW-0677">Repeat</keyword>